<keyword evidence="2" id="KW-0233">DNA recombination</keyword>
<reference evidence="5" key="1">
    <citation type="journal article" date="2023" name="G3 (Bethesda)">
        <title>Whole genome assemblies of Zophobas morio and Tenebrio molitor.</title>
        <authorList>
            <person name="Kaur S."/>
            <person name="Stinson S.A."/>
            <person name="diCenzo G.C."/>
        </authorList>
    </citation>
    <scope>NUCLEOTIDE SEQUENCE</scope>
    <source>
        <strain evidence="5">QUZm001</strain>
    </source>
</reference>
<comment type="caution">
    <text evidence="5">The sequence shown here is derived from an EMBL/GenBank/DDBJ whole genome shotgun (WGS) entry which is preliminary data.</text>
</comment>
<dbReference type="InterPro" id="IPR013762">
    <property type="entry name" value="Integrase-like_cat_sf"/>
</dbReference>
<organism evidence="5 6">
    <name type="scientific">Zophobas morio</name>
    <dbReference type="NCBI Taxonomy" id="2755281"/>
    <lineage>
        <taxon>Eukaryota</taxon>
        <taxon>Metazoa</taxon>
        <taxon>Ecdysozoa</taxon>
        <taxon>Arthropoda</taxon>
        <taxon>Hexapoda</taxon>
        <taxon>Insecta</taxon>
        <taxon>Pterygota</taxon>
        <taxon>Neoptera</taxon>
        <taxon>Endopterygota</taxon>
        <taxon>Coleoptera</taxon>
        <taxon>Polyphaga</taxon>
        <taxon>Cucujiformia</taxon>
        <taxon>Tenebrionidae</taxon>
        <taxon>Zophobas</taxon>
    </lineage>
</organism>
<dbReference type="PROSITE" id="PS51898">
    <property type="entry name" value="TYR_RECOMBINASE"/>
    <property type="match status" value="1"/>
</dbReference>
<evidence type="ECO:0000259" key="4">
    <source>
        <dbReference type="PROSITE" id="PS51898"/>
    </source>
</evidence>
<keyword evidence="6" id="KW-1185">Reference proteome</keyword>
<feature type="region of interest" description="Disordered" evidence="3">
    <location>
        <begin position="380"/>
        <end position="406"/>
    </location>
</feature>
<dbReference type="Gene3D" id="1.10.443.10">
    <property type="entry name" value="Intergrase catalytic core"/>
    <property type="match status" value="1"/>
</dbReference>
<evidence type="ECO:0000256" key="3">
    <source>
        <dbReference type="SAM" id="MobiDB-lite"/>
    </source>
</evidence>
<evidence type="ECO:0000313" key="6">
    <source>
        <dbReference type="Proteomes" id="UP001168821"/>
    </source>
</evidence>
<evidence type="ECO:0000256" key="2">
    <source>
        <dbReference type="ARBA" id="ARBA00023172"/>
    </source>
</evidence>
<accession>A0AA38J6C1</accession>
<feature type="compositionally biased region" description="Low complexity" evidence="3">
    <location>
        <begin position="299"/>
        <end position="312"/>
    </location>
</feature>
<keyword evidence="1" id="KW-0238">DNA-binding</keyword>
<dbReference type="Proteomes" id="UP001168821">
    <property type="component" value="Unassembled WGS sequence"/>
</dbReference>
<dbReference type="GO" id="GO:0015074">
    <property type="term" value="P:DNA integration"/>
    <property type="evidence" value="ECO:0007669"/>
    <property type="project" value="InterPro"/>
</dbReference>
<dbReference type="SUPFAM" id="SSF56349">
    <property type="entry name" value="DNA breaking-rejoining enzymes"/>
    <property type="match status" value="1"/>
</dbReference>
<dbReference type="InterPro" id="IPR011010">
    <property type="entry name" value="DNA_brk_join_enz"/>
</dbReference>
<dbReference type="PANTHER" id="PTHR30349:SF41">
    <property type="entry name" value="INTEGRASE_RECOMBINASE PROTEIN MJ0367-RELATED"/>
    <property type="match status" value="1"/>
</dbReference>
<protein>
    <recommendedName>
        <fullName evidence="4">Tyr recombinase domain-containing protein</fullName>
    </recommendedName>
</protein>
<dbReference type="GO" id="GO:0003677">
    <property type="term" value="F:DNA binding"/>
    <property type="evidence" value="ECO:0007669"/>
    <property type="project" value="UniProtKB-KW"/>
</dbReference>
<name>A0AA38J6C1_9CUCU</name>
<dbReference type="PANTHER" id="PTHR30349">
    <property type="entry name" value="PHAGE INTEGRASE-RELATED"/>
    <property type="match status" value="1"/>
</dbReference>
<sequence>MCENVPEEIAKKGKELRSNLLPLKSKNAYEKSQKLSPCSLWPEYSMLKATLKAKENIDIEKFGAVISYIKKLNVGYRGKKSNVLTREEIKTFLQEADDGEYLFEKVALIFGIGGACRKTELCAMRFDDIQDCGNVLNIVIPGSKTHKERRFSVVNEGFGVNTIDLYRRYVALRPTNSPLRFFLHYYKGKCTRQNVGINTFGKIPRKIATFLKLENPAKYTGHSFRRSSTTPLVNAGGDITSLKRHGGWESTKVAESYIQESFGERVKIAQKVFGDEKLAPNELVDNEIVMDKPTNLSYSEACGSSSSSSSTSKNTAQNAETVALERKKGGDKGTISDAILDNIPFGTGFYGTPRVSEEERIYEIHQGPIGVQKCCVGTGGGTGAEADPDGTAGRPEFRSHCREGNG</sequence>
<feature type="region of interest" description="Disordered" evidence="3">
    <location>
        <begin position="299"/>
        <end position="330"/>
    </location>
</feature>
<evidence type="ECO:0000256" key="1">
    <source>
        <dbReference type="ARBA" id="ARBA00023125"/>
    </source>
</evidence>
<feature type="compositionally biased region" description="Basic and acidic residues" evidence="3">
    <location>
        <begin position="395"/>
        <end position="406"/>
    </location>
</feature>
<proteinExistence type="predicted"/>
<dbReference type="Pfam" id="PF00589">
    <property type="entry name" value="Phage_integrase"/>
    <property type="match status" value="1"/>
</dbReference>
<dbReference type="AlphaFoldDB" id="A0AA38J6C1"/>
<dbReference type="GO" id="GO:0006310">
    <property type="term" value="P:DNA recombination"/>
    <property type="evidence" value="ECO:0007669"/>
    <property type="project" value="UniProtKB-KW"/>
</dbReference>
<evidence type="ECO:0000313" key="5">
    <source>
        <dbReference type="EMBL" id="KAJ3666521.1"/>
    </source>
</evidence>
<dbReference type="InterPro" id="IPR050090">
    <property type="entry name" value="Tyrosine_recombinase_XerCD"/>
</dbReference>
<gene>
    <name evidence="5" type="ORF">Zmor_001960</name>
</gene>
<dbReference type="EMBL" id="JALNTZ010000001">
    <property type="protein sequence ID" value="KAJ3666521.1"/>
    <property type="molecule type" value="Genomic_DNA"/>
</dbReference>
<dbReference type="CDD" id="cd00397">
    <property type="entry name" value="DNA_BRE_C"/>
    <property type="match status" value="1"/>
</dbReference>
<dbReference type="InterPro" id="IPR002104">
    <property type="entry name" value="Integrase_catalytic"/>
</dbReference>
<feature type="domain" description="Tyr recombinase" evidence="4">
    <location>
        <begin position="79"/>
        <end position="271"/>
    </location>
</feature>